<keyword evidence="2" id="KW-1185">Reference proteome</keyword>
<dbReference type="Proteomes" id="UP000694863">
    <property type="component" value="Unplaced"/>
</dbReference>
<dbReference type="RefSeq" id="XP_030740291.1">
    <property type="nucleotide sequence ID" value="XM_030884431.2"/>
</dbReference>
<feature type="transmembrane region" description="Helical" evidence="1">
    <location>
        <begin position="25"/>
        <end position="44"/>
    </location>
</feature>
<name>A0ABM1VIL6_ECHTE</name>
<dbReference type="InterPro" id="IPR027854">
    <property type="entry name" value="STMP1"/>
</dbReference>
<dbReference type="GeneID" id="115868053"/>
<gene>
    <name evidence="3" type="primary">LOC115868053</name>
</gene>
<dbReference type="PANTHER" id="PTHR47709:SF2">
    <property type="entry name" value="SHORT TRANSMEMBRANE MITOCHONDRIAL PROTEIN 1"/>
    <property type="match status" value="1"/>
</dbReference>
<evidence type="ECO:0000313" key="2">
    <source>
        <dbReference type="Proteomes" id="UP000694863"/>
    </source>
</evidence>
<keyword evidence="1" id="KW-0472">Membrane</keyword>
<evidence type="ECO:0000256" key="1">
    <source>
        <dbReference type="SAM" id="Phobius"/>
    </source>
</evidence>
<keyword evidence="1" id="KW-1133">Transmembrane helix</keyword>
<proteinExistence type="predicted"/>
<dbReference type="PANTHER" id="PTHR47709">
    <property type="entry name" value="SHORT TRANSMEMBRANE MITOCHONDRIAL PROTEIN 1"/>
    <property type="match status" value="1"/>
</dbReference>
<accession>A0ABM1VIL6</accession>
<keyword evidence="1" id="KW-0812">Transmembrane</keyword>
<reference evidence="3" key="1">
    <citation type="submission" date="2025-08" db="UniProtKB">
        <authorList>
            <consortium name="RefSeq"/>
        </authorList>
    </citation>
    <scope>IDENTIFICATION</scope>
</reference>
<organism evidence="2 3">
    <name type="scientific">Echinops telfairi</name>
    <name type="common">Lesser hedgehog tenrec</name>
    <dbReference type="NCBI Taxonomy" id="9371"/>
    <lineage>
        <taxon>Eukaryota</taxon>
        <taxon>Metazoa</taxon>
        <taxon>Chordata</taxon>
        <taxon>Craniata</taxon>
        <taxon>Vertebrata</taxon>
        <taxon>Euteleostomi</taxon>
        <taxon>Mammalia</taxon>
        <taxon>Eutheria</taxon>
        <taxon>Afrotheria</taxon>
        <taxon>Tenrecidae</taxon>
        <taxon>Tenrecinae</taxon>
        <taxon>Echinops</taxon>
    </lineage>
</organism>
<evidence type="ECO:0000313" key="3">
    <source>
        <dbReference type="RefSeq" id="XP_030740291.1"/>
    </source>
</evidence>
<protein>
    <submittedName>
        <fullName evidence="3">Short transmembrane mitochondrial protein 1-like</fullName>
    </submittedName>
</protein>
<sequence>MAAHHLQTSLKACFNKDCETFPTDIVLQFLLGFTFGNIAGMYLAQNYDRPTLSKKLEDLQKALDTKEKPPSS</sequence>